<sequence length="601" mass="64950">MGRTMAGPPTGQMLLLCASFVLTSVAAVVAFKTLACDGQAVLRWPRDAETALSLSFWYPPSAQHSREGQNPQACVMGTITEGRTLRWNPVRLSGENLCCGRKRRNRQKMEEWKWAALEPLDEPQEIAAQVWLASGHSSISCCGGSWGHTQPGLKDTELSPRREVRISQERMKGRWEGPECEKGACTQLAKAGGFVRTGCALAELPHLWTHEDAIIPQSTHGPAVSMATVTTRSRPELPSPLQGLEFLEGQWPITVRCQYHSPGPYDLVQSVLQDQHEGALEEGFAPFISEDLPAVQGAPVHDVGSFAARLHHRRRKGGRPRWPWPSPLRDHPAYHDVGVLGVREHAFGCVIHAEVGGPVDDDALHGDVEALVQASDCAFELPLLARLPHIGCQAGSGEIQQVDKAEGGGSGCASRDQIAGKIPPEMHVLVHAPQEDLLVLVLEGVIEGLHGEVADDIGQVAPPEGQHALLLEDEHNAVHDAFVLLVGRNLLTGMRHLQQQQLDPLDQGHVCLGDGGGNASGQEVLGEGDGLLCHGGEAGSEQVESGMEAQKPEGWAPPPCSGTALYLWRQPILDLGDTARCIWSFNPEPLCAPSPHPFTWV</sequence>
<keyword evidence="3" id="KW-1185">Reference proteome</keyword>
<evidence type="ECO:0000256" key="1">
    <source>
        <dbReference type="SAM" id="SignalP"/>
    </source>
</evidence>
<reference evidence="2 3" key="1">
    <citation type="journal article" date="2019" name="Mol. Ecol. Resour.">
        <title>Improving Illumina assemblies with Hi-C and long reads: an example with the North African dromedary.</title>
        <authorList>
            <person name="Elbers J.P."/>
            <person name="Rogers M.F."/>
            <person name="Perelman P.L."/>
            <person name="Proskuryakova A.A."/>
            <person name="Serdyukova N.A."/>
            <person name="Johnson W.E."/>
            <person name="Horin P."/>
            <person name="Corander J."/>
            <person name="Murphy D."/>
            <person name="Burger P.A."/>
        </authorList>
    </citation>
    <scope>NUCLEOTIDE SEQUENCE [LARGE SCALE GENOMIC DNA]</scope>
    <source>
        <strain evidence="2">Drom800</strain>
        <tissue evidence="2">Blood</tissue>
    </source>
</reference>
<dbReference type="EMBL" id="JWIN03000035">
    <property type="protein sequence ID" value="KAB1253988.1"/>
    <property type="molecule type" value="Genomic_DNA"/>
</dbReference>
<organism evidence="2 3">
    <name type="scientific">Camelus dromedarius</name>
    <name type="common">Dromedary</name>
    <name type="synonym">Arabian camel</name>
    <dbReference type="NCBI Taxonomy" id="9838"/>
    <lineage>
        <taxon>Eukaryota</taxon>
        <taxon>Metazoa</taxon>
        <taxon>Chordata</taxon>
        <taxon>Craniata</taxon>
        <taxon>Vertebrata</taxon>
        <taxon>Euteleostomi</taxon>
        <taxon>Mammalia</taxon>
        <taxon>Eutheria</taxon>
        <taxon>Laurasiatheria</taxon>
        <taxon>Artiodactyla</taxon>
        <taxon>Tylopoda</taxon>
        <taxon>Camelidae</taxon>
        <taxon>Camelus</taxon>
    </lineage>
</organism>
<evidence type="ECO:0000313" key="2">
    <source>
        <dbReference type="EMBL" id="KAB1253988.1"/>
    </source>
</evidence>
<dbReference type="AlphaFoldDB" id="A0A5N4C524"/>
<dbReference type="Proteomes" id="UP000299084">
    <property type="component" value="Unassembled WGS sequence"/>
</dbReference>
<feature type="signal peptide" evidence="1">
    <location>
        <begin position="1"/>
        <end position="30"/>
    </location>
</feature>
<gene>
    <name evidence="2" type="ORF">Cadr_000026949</name>
</gene>
<name>A0A5N4C524_CAMDR</name>
<protein>
    <submittedName>
        <fullName evidence="2">Uncharacterized protein</fullName>
    </submittedName>
</protein>
<proteinExistence type="predicted"/>
<feature type="chain" id="PRO_5024324448" evidence="1">
    <location>
        <begin position="31"/>
        <end position="601"/>
    </location>
</feature>
<accession>A0A5N4C524</accession>
<evidence type="ECO:0000313" key="3">
    <source>
        <dbReference type="Proteomes" id="UP000299084"/>
    </source>
</evidence>
<keyword evidence="1" id="KW-0732">Signal</keyword>
<comment type="caution">
    <text evidence="2">The sequence shown here is derived from an EMBL/GenBank/DDBJ whole genome shotgun (WGS) entry which is preliminary data.</text>
</comment>